<evidence type="ECO:0000313" key="3">
    <source>
        <dbReference type="Proteomes" id="UP000239326"/>
    </source>
</evidence>
<evidence type="ECO:0000259" key="1">
    <source>
        <dbReference type="Pfam" id="PF01738"/>
    </source>
</evidence>
<reference evidence="2 3" key="1">
    <citation type="submission" date="2018-03" db="EMBL/GenBank/DDBJ databases">
        <title>Genome sequencing of Simplicispira sp.</title>
        <authorList>
            <person name="Kim S.-J."/>
            <person name="Heo J."/>
            <person name="Kwon S.-W."/>
        </authorList>
    </citation>
    <scope>NUCLEOTIDE SEQUENCE [LARGE SCALE GENOMIC DNA]</scope>
    <source>
        <strain evidence="2 3">SC1-8</strain>
    </source>
</reference>
<dbReference type="Proteomes" id="UP000239326">
    <property type="component" value="Chromosome"/>
</dbReference>
<dbReference type="InterPro" id="IPR002925">
    <property type="entry name" value="Dienelactn_hydro"/>
</dbReference>
<protein>
    <submittedName>
        <fullName evidence="2">Carboxymethylenebutenolidase</fullName>
    </submittedName>
</protein>
<dbReference type="EMBL" id="CP027669">
    <property type="protein sequence ID" value="AVO41090.1"/>
    <property type="molecule type" value="Genomic_DNA"/>
</dbReference>
<dbReference type="Gene3D" id="3.40.50.1820">
    <property type="entry name" value="alpha/beta hydrolase"/>
    <property type="match status" value="1"/>
</dbReference>
<accession>A0A2S0MYX5</accession>
<dbReference type="PANTHER" id="PTHR46623:SF6">
    <property type="entry name" value="ALPHA_BETA-HYDROLASES SUPERFAMILY PROTEIN"/>
    <property type="match status" value="1"/>
</dbReference>
<gene>
    <name evidence="2" type="ORF">C6571_07130</name>
</gene>
<keyword evidence="3" id="KW-1185">Reference proteome</keyword>
<dbReference type="OrthoDB" id="62567at2"/>
<evidence type="ECO:0000313" key="2">
    <source>
        <dbReference type="EMBL" id="AVO41090.1"/>
    </source>
</evidence>
<dbReference type="SUPFAM" id="SSF53474">
    <property type="entry name" value="alpha/beta-Hydrolases"/>
    <property type="match status" value="1"/>
</dbReference>
<dbReference type="KEGG" id="simp:C6571_07130"/>
<dbReference type="PANTHER" id="PTHR46623">
    <property type="entry name" value="CARBOXYMETHYLENEBUTENOLIDASE-RELATED"/>
    <property type="match status" value="1"/>
</dbReference>
<dbReference type="AlphaFoldDB" id="A0A2S0MYX5"/>
<proteinExistence type="predicted"/>
<dbReference type="Pfam" id="PF01738">
    <property type="entry name" value="DLH"/>
    <property type="match status" value="1"/>
</dbReference>
<dbReference type="GO" id="GO:0016787">
    <property type="term" value="F:hydrolase activity"/>
    <property type="evidence" value="ECO:0007669"/>
    <property type="project" value="InterPro"/>
</dbReference>
<organism evidence="2 3">
    <name type="scientific">Simplicispira suum</name>
    <dbReference type="NCBI Taxonomy" id="2109915"/>
    <lineage>
        <taxon>Bacteria</taxon>
        <taxon>Pseudomonadati</taxon>
        <taxon>Pseudomonadota</taxon>
        <taxon>Betaproteobacteria</taxon>
        <taxon>Burkholderiales</taxon>
        <taxon>Comamonadaceae</taxon>
        <taxon>Simplicispira</taxon>
    </lineage>
</organism>
<sequence length="230" mass="24054">MTEPSQLLHSPDGFACPAWCVQPEGTPRGGMVVLPEIFGVNAHIRAITTRFAGRGYAAVAPDTFARAQAGVELGYGEGDVAAGRKLKAAVERLPEALVLGDIQAAIDHAAALSGGKVGLVGFCWGGLLAWRAACELQGLAAVACYYGGGMTGEAEMARSPRCPVIAHFGAHDAHIPQKGVQAFARAHPEVQVQLYDAGHGFNCDQRASYDEAAAQVARERTLALFARCVG</sequence>
<name>A0A2S0MYX5_9BURK</name>
<dbReference type="InterPro" id="IPR051049">
    <property type="entry name" value="Dienelactone_hydrolase-like"/>
</dbReference>
<feature type="domain" description="Dienelactone hydrolase" evidence="1">
    <location>
        <begin position="18"/>
        <end position="227"/>
    </location>
</feature>
<dbReference type="InterPro" id="IPR029058">
    <property type="entry name" value="AB_hydrolase_fold"/>
</dbReference>
<dbReference type="RefSeq" id="WP_106446076.1">
    <property type="nucleotide sequence ID" value="NZ_CP027669.1"/>
</dbReference>